<protein>
    <submittedName>
        <fullName evidence="2">CCAAT-binding factor</fullName>
    </submittedName>
</protein>
<evidence type="ECO:0000256" key="1">
    <source>
        <dbReference type="SAM" id="MobiDB-lite"/>
    </source>
</evidence>
<keyword evidence="3" id="KW-1185">Reference proteome</keyword>
<reference evidence="3" key="1">
    <citation type="submission" date="2019-07" db="EMBL/GenBank/DDBJ databases">
        <title>De Novo Assembly of kiwifruit Actinidia rufa.</title>
        <authorList>
            <person name="Sugita-Konishi S."/>
            <person name="Sato K."/>
            <person name="Mori E."/>
            <person name="Abe Y."/>
            <person name="Kisaki G."/>
            <person name="Hamano K."/>
            <person name="Suezawa K."/>
            <person name="Otani M."/>
            <person name="Fukuda T."/>
            <person name="Manabe T."/>
            <person name="Gomi K."/>
            <person name="Tabuchi M."/>
            <person name="Akimitsu K."/>
            <person name="Kataoka I."/>
        </authorList>
    </citation>
    <scope>NUCLEOTIDE SEQUENCE [LARGE SCALE GENOMIC DNA]</scope>
    <source>
        <strain evidence="3">cv. Fuchu</strain>
    </source>
</reference>
<dbReference type="GO" id="GO:0032040">
    <property type="term" value="C:small-subunit processome"/>
    <property type="evidence" value="ECO:0007669"/>
    <property type="project" value="TreeGrafter"/>
</dbReference>
<dbReference type="GO" id="GO:0042254">
    <property type="term" value="P:ribosome biogenesis"/>
    <property type="evidence" value="ECO:0007669"/>
    <property type="project" value="InterPro"/>
</dbReference>
<name>A0A7J0DLX4_9ERIC</name>
<proteinExistence type="predicted"/>
<evidence type="ECO:0000313" key="2">
    <source>
        <dbReference type="EMBL" id="GFS37659.1"/>
    </source>
</evidence>
<comment type="caution">
    <text evidence="2">The sequence shown here is derived from an EMBL/GenBank/DDBJ whole genome shotgun (WGS) entry which is preliminary data.</text>
</comment>
<organism evidence="2 3">
    <name type="scientific">Actinidia rufa</name>
    <dbReference type="NCBI Taxonomy" id="165716"/>
    <lineage>
        <taxon>Eukaryota</taxon>
        <taxon>Viridiplantae</taxon>
        <taxon>Streptophyta</taxon>
        <taxon>Embryophyta</taxon>
        <taxon>Tracheophyta</taxon>
        <taxon>Spermatophyta</taxon>
        <taxon>Magnoliopsida</taxon>
        <taxon>eudicotyledons</taxon>
        <taxon>Gunneridae</taxon>
        <taxon>Pentapetalae</taxon>
        <taxon>asterids</taxon>
        <taxon>Ericales</taxon>
        <taxon>Actinidiaceae</taxon>
        <taxon>Actinidia</taxon>
    </lineage>
</organism>
<dbReference type="AlphaFoldDB" id="A0A7J0DLX4"/>
<feature type="compositionally biased region" description="Polar residues" evidence="1">
    <location>
        <begin position="25"/>
        <end position="39"/>
    </location>
</feature>
<accession>A0A7J0DLX4</accession>
<dbReference type="EMBL" id="BJWL01000285">
    <property type="protein sequence ID" value="GFS37659.1"/>
    <property type="molecule type" value="Genomic_DNA"/>
</dbReference>
<dbReference type="Proteomes" id="UP000585474">
    <property type="component" value="Unassembled WGS sequence"/>
</dbReference>
<sequence length="182" mass="20323">MSVPNFAATSVAGLLRKTPCPDRPSFQSTGTSGKKPESNSLSLILTSDKNSSFHGNHPCKKLLHPCVLPYDGFEPRETEVVSIVEKRLLHLRPKVLMRIDMWAGSSLWEVDTVRHHYCPPVSRFVLSLENDLTVRRKTTELAVNDFSSGSYATIFREEIRRESKTGATSILQGNSHLFVLGI</sequence>
<dbReference type="PANTHER" id="PTHR12455:SF0">
    <property type="entry name" value="NUCLEOLAR COMPLEX PROTEIN 4 HOMOLOG"/>
    <property type="match status" value="1"/>
</dbReference>
<gene>
    <name evidence="2" type="ORF">Acr_00g0053280</name>
</gene>
<feature type="region of interest" description="Disordered" evidence="1">
    <location>
        <begin position="16"/>
        <end position="39"/>
    </location>
</feature>
<dbReference type="OrthoDB" id="1534229at2759"/>
<evidence type="ECO:0000313" key="3">
    <source>
        <dbReference type="Proteomes" id="UP000585474"/>
    </source>
</evidence>
<dbReference type="GO" id="GO:0030692">
    <property type="term" value="C:Noc4p-Nop14p complex"/>
    <property type="evidence" value="ECO:0007669"/>
    <property type="project" value="TreeGrafter"/>
</dbReference>
<dbReference type="PANTHER" id="PTHR12455">
    <property type="entry name" value="NUCLEOLAR COMPLEX PROTEIN 4"/>
    <property type="match status" value="1"/>
</dbReference>
<dbReference type="InterPro" id="IPR027193">
    <property type="entry name" value="Noc4"/>
</dbReference>